<keyword evidence="1" id="KW-1133">Transmembrane helix</keyword>
<organism evidence="2 3">
    <name type="scientific">Candidatus Harrisonbacteria bacterium CG10_big_fil_rev_8_21_14_0_10_42_17</name>
    <dbReference type="NCBI Taxonomy" id="1974584"/>
    <lineage>
        <taxon>Bacteria</taxon>
        <taxon>Candidatus Harrisoniibacteriota</taxon>
    </lineage>
</organism>
<dbReference type="Pfam" id="PF04020">
    <property type="entry name" value="Phage_holin_4_2"/>
    <property type="match status" value="1"/>
</dbReference>
<dbReference type="EMBL" id="PFBA01000003">
    <property type="protein sequence ID" value="PIT92852.1"/>
    <property type="molecule type" value="Genomic_DNA"/>
</dbReference>
<evidence type="ECO:0000256" key="1">
    <source>
        <dbReference type="SAM" id="Phobius"/>
    </source>
</evidence>
<dbReference type="Proteomes" id="UP000228635">
    <property type="component" value="Unassembled WGS sequence"/>
</dbReference>
<feature type="transmembrane region" description="Helical" evidence="1">
    <location>
        <begin position="37"/>
        <end position="55"/>
    </location>
</feature>
<dbReference type="PANTHER" id="PTHR37309:SF1">
    <property type="entry name" value="SLR0284 PROTEIN"/>
    <property type="match status" value="1"/>
</dbReference>
<evidence type="ECO:0008006" key="4">
    <source>
        <dbReference type="Google" id="ProtNLM"/>
    </source>
</evidence>
<name>A0A2M6WJ87_9BACT</name>
<keyword evidence="1" id="KW-0472">Membrane</keyword>
<reference evidence="3" key="1">
    <citation type="submission" date="2017-09" db="EMBL/GenBank/DDBJ databases">
        <title>Depth-based differentiation of microbial function through sediment-hosted aquifers and enrichment of novel symbionts in the deep terrestrial subsurface.</title>
        <authorList>
            <person name="Probst A.J."/>
            <person name="Ladd B."/>
            <person name="Jarett J.K."/>
            <person name="Geller-Mcgrath D.E."/>
            <person name="Sieber C.M.K."/>
            <person name="Emerson J.B."/>
            <person name="Anantharaman K."/>
            <person name="Thomas B.C."/>
            <person name="Malmstrom R."/>
            <person name="Stieglmeier M."/>
            <person name="Klingl A."/>
            <person name="Woyke T."/>
            <person name="Ryan C.M."/>
            <person name="Banfield J.F."/>
        </authorList>
    </citation>
    <scope>NUCLEOTIDE SEQUENCE [LARGE SCALE GENOMIC DNA]</scope>
</reference>
<accession>A0A2M6WJ87</accession>
<feature type="transmembrane region" description="Helical" evidence="1">
    <location>
        <begin position="61"/>
        <end position="82"/>
    </location>
</feature>
<dbReference type="PANTHER" id="PTHR37309">
    <property type="entry name" value="SLR0284 PROTEIN"/>
    <property type="match status" value="1"/>
</dbReference>
<comment type="caution">
    <text evidence="2">The sequence shown here is derived from an EMBL/GenBank/DDBJ whole genome shotgun (WGS) entry which is preliminary data.</text>
</comment>
<evidence type="ECO:0000313" key="2">
    <source>
        <dbReference type="EMBL" id="PIT92852.1"/>
    </source>
</evidence>
<sequence length="118" mass="12740">MKIISYLLFGILGNILGLLAAGKIINGFMVSKDPREIIIAALILTGIDISIRPLIRVVASILILLTLGIFSIVINSVILYGLDLYLESITINTTFALALGAILISTINAIVQYVRRSL</sequence>
<protein>
    <recommendedName>
        <fullName evidence="4">Phage holin family protein</fullName>
    </recommendedName>
</protein>
<gene>
    <name evidence="2" type="ORF">COU08_00175</name>
</gene>
<evidence type="ECO:0000313" key="3">
    <source>
        <dbReference type="Proteomes" id="UP000228635"/>
    </source>
</evidence>
<proteinExistence type="predicted"/>
<feature type="transmembrane region" description="Helical" evidence="1">
    <location>
        <begin position="94"/>
        <end position="114"/>
    </location>
</feature>
<keyword evidence="1" id="KW-0812">Transmembrane</keyword>
<dbReference type="InterPro" id="IPR007165">
    <property type="entry name" value="Phage_holin_4_2"/>
</dbReference>
<dbReference type="AlphaFoldDB" id="A0A2M6WJ87"/>
<feature type="transmembrane region" description="Helical" evidence="1">
    <location>
        <begin position="6"/>
        <end position="25"/>
    </location>
</feature>